<protein>
    <submittedName>
        <fullName evidence="4">TetR/AcrR family transcriptional regulator</fullName>
    </submittedName>
</protein>
<dbReference type="Proteomes" id="UP001319180">
    <property type="component" value="Unassembled WGS sequence"/>
</dbReference>
<name>A0AAP2DBR1_9BACT</name>
<dbReference type="PANTHER" id="PTHR43479:SF11">
    <property type="entry name" value="ACREF_ENVCD OPERON REPRESSOR-RELATED"/>
    <property type="match status" value="1"/>
</dbReference>
<sequence length="215" mass="25054">MLNNIDKAVSAPEQQQTEVLIKEKARVLFFQKGFLNATTQEIADEAGVNRALIHYYFRSREQLLDTLLEEVVTEKRERVKAIFTSDRPFRHKIALYIEKVIDVGITYPYLENFIISETARDPEKTKIFCSKDKQRSSVMIRQQLQDEIEAGRMAPIPTEHFMVNLVSMCNYPLLAKNVLQSVHGMSDATYRKFLQERKQVIYRTIFNEEMPEGIS</sequence>
<evidence type="ECO:0000313" key="5">
    <source>
        <dbReference type="Proteomes" id="UP001319180"/>
    </source>
</evidence>
<evidence type="ECO:0000256" key="1">
    <source>
        <dbReference type="ARBA" id="ARBA00023125"/>
    </source>
</evidence>
<comment type="caution">
    <text evidence="4">The sequence shown here is derived from an EMBL/GenBank/DDBJ whole genome shotgun (WGS) entry which is preliminary data.</text>
</comment>
<dbReference type="GO" id="GO:0003677">
    <property type="term" value="F:DNA binding"/>
    <property type="evidence" value="ECO:0007669"/>
    <property type="project" value="UniProtKB-UniRule"/>
</dbReference>
<keyword evidence="5" id="KW-1185">Reference proteome</keyword>
<dbReference type="SUPFAM" id="SSF48498">
    <property type="entry name" value="Tetracyclin repressor-like, C-terminal domain"/>
    <property type="match status" value="1"/>
</dbReference>
<evidence type="ECO:0000313" key="4">
    <source>
        <dbReference type="EMBL" id="MBT1689088.1"/>
    </source>
</evidence>
<organism evidence="4 5">
    <name type="scientific">Dawidia soli</name>
    <dbReference type="NCBI Taxonomy" id="2782352"/>
    <lineage>
        <taxon>Bacteria</taxon>
        <taxon>Pseudomonadati</taxon>
        <taxon>Bacteroidota</taxon>
        <taxon>Cytophagia</taxon>
        <taxon>Cytophagales</taxon>
        <taxon>Chryseotaleaceae</taxon>
        <taxon>Dawidia</taxon>
    </lineage>
</organism>
<dbReference type="PRINTS" id="PR00455">
    <property type="entry name" value="HTHTETR"/>
</dbReference>
<feature type="domain" description="HTH tetR-type" evidence="3">
    <location>
        <begin position="15"/>
        <end position="75"/>
    </location>
</feature>
<keyword evidence="1 2" id="KW-0238">DNA-binding</keyword>
<dbReference type="InterPro" id="IPR050624">
    <property type="entry name" value="HTH-type_Tx_Regulator"/>
</dbReference>
<dbReference type="PROSITE" id="PS50977">
    <property type="entry name" value="HTH_TETR_2"/>
    <property type="match status" value="1"/>
</dbReference>
<gene>
    <name evidence="4" type="ORF">KK078_21155</name>
</gene>
<dbReference type="PANTHER" id="PTHR43479">
    <property type="entry name" value="ACREF/ENVCD OPERON REPRESSOR-RELATED"/>
    <property type="match status" value="1"/>
</dbReference>
<dbReference type="InterPro" id="IPR001647">
    <property type="entry name" value="HTH_TetR"/>
</dbReference>
<reference evidence="4 5" key="1">
    <citation type="submission" date="2021-05" db="EMBL/GenBank/DDBJ databases">
        <title>A Polyphasic approach of four new species of the genus Ohtaekwangia: Ohtaekwangia histidinii sp. nov., Ohtaekwangia cretensis sp. nov., Ohtaekwangia indiensis sp. nov., Ohtaekwangia reichenbachii sp. nov. from diverse environment.</title>
        <authorList>
            <person name="Octaviana S."/>
        </authorList>
    </citation>
    <scope>NUCLEOTIDE SEQUENCE [LARGE SCALE GENOMIC DNA]</scope>
    <source>
        <strain evidence="4 5">PWU37</strain>
    </source>
</reference>
<dbReference type="InterPro" id="IPR009057">
    <property type="entry name" value="Homeodomain-like_sf"/>
</dbReference>
<proteinExistence type="predicted"/>
<evidence type="ECO:0000256" key="2">
    <source>
        <dbReference type="PROSITE-ProRule" id="PRU00335"/>
    </source>
</evidence>
<dbReference type="RefSeq" id="WP_254092313.1">
    <property type="nucleotide sequence ID" value="NZ_JAHESC010000035.1"/>
</dbReference>
<feature type="DNA-binding region" description="H-T-H motif" evidence="2">
    <location>
        <begin position="38"/>
        <end position="57"/>
    </location>
</feature>
<dbReference type="Gene3D" id="1.10.357.10">
    <property type="entry name" value="Tetracycline Repressor, domain 2"/>
    <property type="match status" value="1"/>
</dbReference>
<accession>A0AAP2DBR1</accession>
<dbReference type="AlphaFoldDB" id="A0AAP2DBR1"/>
<dbReference type="Pfam" id="PF00440">
    <property type="entry name" value="TetR_N"/>
    <property type="match status" value="1"/>
</dbReference>
<dbReference type="EMBL" id="JAHESC010000035">
    <property type="protein sequence ID" value="MBT1689088.1"/>
    <property type="molecule type" value="Genomic_DNA"/>
</dbReference>
<dbReference type="SUPFAM" id="SSF46689">
    <property type="entry name" value="Homeodomain-like"/>
    <property type="match status" value="1"/>
</dbReference>
<evidence type="ECO:0000259" key="3">
    <source>
        <dbReference type="PROSITE" id="PS50977"/>
    </source>
</evidence>
<dbReference type="InterPro" id="IPR036271">
    <property type="entry name" value="Tet_transcr_reg_TetR-rel_C_sf"/>
</dbReference>